<feature type="compositionally biased region" description="Polar residues" evidence="1">
    <location>
        <begin position="468"/>
        <end position="479"/>
    </location>
</feature>
<evidence type="ECO:0000256" key="1">
    <source>
        <dbReference type="SAM" id="MobiDB-lite"/>
    </source>
</evidence>
<name>A0ABR2XMP5_9PEZI</name>
<feature type="compositionally biased region" description="Basic and acidic residues" evidence="1">
    <location>
        <begin position="480"/>
        <end position="490"/>
    </location>
</feature>
<evidence type="ECO:0000259" key="2">
    <source>
        <dbReference type="Pfam" id="PF20516"/>
    </source>
</evidence>
<protein>
    <submittedName>
        <fullName evidence="3">PD-(D/E)XK nuclease-like domain-containing protein</fullName>
    </submittedName>
</protein>
<evidence type="ECO:0000313" key="4">
    <source>
        <dbReference type="Proteomes" id="UP001465668"/>
    </source>
</evidence>
<dbReference type="Pfam" id="PF20516">
    <property type="entry name" value="PDDEXK_12"/>
    <property type="match status" value="1"/>
</dbReference>
<feature type="region of interest" description="Disordered" evidence="1">
    <location>
        <begin position="234"/>
        <end position="310"/>
    </location>
</feature>
<keyword evidence="4" id="KW-1185">Reference proteome</keyword>
<dbReference type="EMBL" id="JARVKM010000038">
    <property type="protein sequence ID" value="KAK9774935.1"/>
    <property type="molecule type" value="Genomic_DNA"/>
</dbReference>
<organism evidence="3 4">
    <name type="scientific">Seiridium cardinale</name>
    <dbReference type="NCBI Taxonomy" id="138064"/>
    <lineage>
        <taxon>Eukaryota</taxon>
        <taxon>Fungi</taxon>
        <taxon>Dikarya</taxon>
        <taxon>Ascomycota</taxon>
        <taxon>Pezizomycotina</taxon>
        <taxon>Sordariomycetes</taxon>
        <taxon>Xylariomycetidae</taxon>
        <taxon>Amphisphaeriales</taxon>
        <taxon>Sporocadaceae</taxon>
        <taxon>Seiridium</taxon>
    </lineage>
</organism>
<gene>
    <name evidence="3" type="ORF">SCAR479_08490</name>
</gene>
<dbReference type="InterPro" id="IPR046797">
    <property type="entry name" value="PDDEXK_12"/>
</dbReference>
<feature type="region of interest" description="Disordered" evidence="1">
    <location>
        <begin position="468"/>
        <end position="490"/>
    </location>
</feature>
<feature type="domain" description="PD-(D/E)XK nuclease-like" evidence="2">
    <location>
        <begin position="364"/>
        <end position="667"/>
    </location>
</feature>
<sequence length="677" mass="75421">MQDHAGKVLGCLPSGAAAVQEIYTYLLTDYLPSRYPSMFVKDEKKFLNLVTNVSLPLQPPSDPIEALKLLGETVEDDMFFLQQEPEGHRSIAALCTSPSGFDPSEKLGKLLKDIHTPVPAYDKIGRSMERYFSRVEVGKNAVRTNWSITTSPVLLDLATNHVKDGDVVEEDIQVDISQLRKRKVTLEPSQIIQSWLQSVEPEKAQQQQPQQHLIERPSKRLRACESFQDSFECPFNAPIDLDTPPLSESDKMPRAPSARKRGGEEIDRGSPQAMEPHRLDLNRTPKPLRISLPSPTKRARSNSPTKSRAGLDLLEKPISIVEADYERLPEDVQALYASIEAAADYKQGIVPFEVQERVLGRRFPASCFRQPAPDTTPSASATHNTLCRISKAAAKSARCSRHEHAWNNLVHTPLLELVFGSEDDDADQERRPDRFTAGFEPIMSATIAGDSIPRLSGIGGLACTVSVSSTGDSAGQSRSSDARETPIRERDVDITQVHSSSDSKKVDYALVLEMPDDSSLSNIVHTLTKEIAIKDKEPASHVNQTTYLPVQYTPIAVSIETKAQFSAQDPLVQLGIWTAAWHKRMDYLRDHLSWGSTSSSEQRLRLVTLPVIQVVGHQWHVYFAYDAGTSIVVHGPTTLGSTEKLLSLYALWTSLQAIKLWIETEFRQGMEKWFRVG</sequence>
<dbReference type="InterPro" id="IPR021848">
    <property type="entry name" value="HODM_asu-like"/>
</dbReference>
<dbReference type="Proteomes" id="UP001465668">
    <property type="component" value="Unassembled WGS sequence"/>
</dbReference>
<dbReference type="Pfam" id="PF11927">
    <property type="entry name" value="HODM_asu-like"/>
    <property type="match status" value="1"/>
</dbReference>
<accession>A0ABR2XMP5</accession>
<comment type="caution">
    <text evidence="3">The sequence shown here is derived from an EMBL/GenBank/DDBJ whole genome shotgun (WGS) entry which is preliminary data.</text>
</comment>
<evidence type="ECO:0000313" key="3">
    <source>
        <dbReference type="EMBL" id="KAK9774935.1"/>
    </source>
</evidence>
<proteinExistence type="predicted"/>
<reference evidence="3 4" key="1">
    <citation type="submission" date="2024-02" db="EMBL/GenBank/DDBJ databases">
        <title>First draft genome assembly of two strains of Seiridium cardinale.</title>
        <authorList>
            <person name="Emiliani G."/>
            <person name="Scali E."/>
        </authorList>
    </citation>
    <scope>NUCLEOTIDE SEQUENCE [LARGE SCALE GENOMIC DNA]</scope>
    <source>
        <strain evidence="3 4">BM-138-000479</strain>
    </source>
</reference>